<dbReference type="PANTHER" id="PTHR30627">
    <property type="entry name" value="PEPTIDOGLYCAN D,D-TRANSPEPTIDASE"/>
    <property type="match status" value="1"/>
</dbReference>
<dbReference type="SUPFAM" id="SSF56519">
    <property type="entry name" value="Penicillin binding protein dimerisation domain"/>
    <property type="match status" value="1"/>
</dbReference>
<dbReference type="GO" id="GO:0008658">
    <property type="term" value="F:penicillin binding"/>
    <property type="evidence" value="ECO:0007669"/>
    <property type="project" value="InterPro"/>
</dbReference>
<evidence type="ECO:0000256" key="2">
    <source>
        <dbReference type="ARBA" id="ARBA00007171"/>
    </source>
</evidence>
<dbReference type="Pfam" id="PF03717">
    <property type="entry name" value="PBP_dimer"/>
    <property type="match status" value="1"/>
</dbReference>
<feature type="domain" description="PASTA" evidence="5">
    <location>
        <begin position="670"/>
        <end position="728"/>
    </location>
</feature>
<dbReference type="InterPro" id="IPR001460">
    <property type="entry name" value="PCN-bd_Tpept"/>
</dbReference>
<reference evidence="7" key="1">
    <citation type="journal article" date="2016" name="Front. Microbiol.">
        <title>Complete Genome Sequence of Clostridium estertheticum DSM 8809, a Microbe Identified in Spoiled Vacuum Packed Beef.</title>
        <authorList>
            <person name="Yu Z."/>
            <person name="Gunn L."/>
            <person name="Brennan E."/>
            <person name="Reid R."/>
            <person name="Wall P.G."/>
            <person name="Gaora O.P."/>
            <person name="Hurley D."/>
            <person name="Bolton D."/>
            <person name="Fanning S."/>
        </authorList>
    </citation>
    <scope>NUCLEOTIDE SEQUENCE [LARGE SCALE GENOMIC DNA]</scope>
    <source>
        <strain evidence="7">DSM 8809</strain>
    </source>
</reference>
<dbReference type="InterPro" id="IPR050515">
    <property type="entry name" value="Beta-lactam/transpept"/>
</dbReference>
<dbReference type="InterPro" id="IPR005543">
    <property type="entry name" value="PASTA_dom"/>
</dbReference>
<dbReference type="Gene3D" id="3.30.450.330">
    <property type="match status" value="1"/>
</dbReference>
<keyword evidence="4" id="KW-1133">Transmembrane helix</keyword>
<comment type="subcellular location">
    <subcellularLocation>
        <location evidence="1">Membrane</location>
    </subcellularLocation>
</comment>
<dbReference type="KEGG" id="ceu:A7L45_14070"/>
<feature type="transmembrane region" description="Helical" evidence="4">
    <location>
        <begin position="16"/>
        <end position="39"/>
    </location>
</feature>
<dbReference type="AlphaFoldDB" id="A0A1J0GJM8"/>
<dbReference type="Pfam" id="PF00905">
    <property type="entry name" value="Transpeptidase"/>
    <property type="match status" value="1"/>
</dbReference>
<dbReference type="Pfam" id="PF03793">
    <property type="entry name" value="PASTA"/>
    <property type="match status" value="2"/>
</dbReference>
<dbReference type="STRING" id="1552.A7L45_14070"/>
<dbReference type="SUPFAM" id="SSF54184">
    <property type="entry name" value="Penicillin-binding protein 2x (pbp-2x), c-terminal domain"/>
    <property type="match status" value="2"/>
</dbReference>
<dbReference type="SMART" id="SM00740">
    <property type="entry name" value="PASTA"/>
    <property type="match status" value="2"/>
</dbReference>
<sequence>MARGEYRDKVIVKRRMLIVFFILFILFFLLISRLSYVMIVKGYDYKEKAILQWTSDVRISPKRGRILDRSGKELAISANVFRVDLDLNALRETTTKNNLTMKIIAPELATILGMESSDVLSTLTKTNSKGKVIGSATLKRRIEKDTADKISDYSKKHNLRGIVITGDTKRFYPNNNFLSSVLGHTNSDGNGLTGVELYYNKFLSGVPGMKISETDRKSEEVPYTISDYTKPINGKDVVLTIDEMIQYFCEKAASQAMIDNKAKAVSIIAMNPKNGEILGMVNKPDYNPNDPWDLSKSYDQNQKVWRNRAVSDIFEPGSIFKVFTATGAMQEKLVKEDDKFNCTGSTVVAGRRIKCWKTTGHGAENFVDILKNSCNVGFMELGRRLGPEKLNKYIHLFGFGQKTKIDVNGEASGIVRKTKDMTAQDVATTSFGQSNAISCIQYLTGFNAIANGGKLITPHIMKEIVDYGDTNTKKVLEKYSNYNERKIIEPSVAKQLRGYLEQVVESGGGKKAFIAGYHIAGKTGTAQKISETGPGYASQKYVSSFAGMAPSNDPQITILINIDEPDPSNYYGGQIATVVGKQVFNDIFNYLSLKSDATSEEIGKSLLKDVIVPEVRGLKTADAQKIIKENNLNIKLSSDGGTITDMTPKPGCTVKEGTEIILHTGVVKEDSNTVMVPSIIGRSSESASELLSSLGLKVTFAGNGIVTEQTLEGKVVKKGTTITADLDIMAD</sequence>
<evidence type="ECO:0000313" key="7">
    <source>
        <dbReference type="Proteomes" id="UP000182569"/>
    </source>
</evidence>
<evidence type="ECO:0000259" key="5">
    <source>
        <dbReference type="PROSITE" id="PS51178"/>
    </source>
</evidence>
<dbReference type="EMBL" id="CP015756">
    <property type="protein sequence ID" value="APC41118.1"/>
    <property type="molecule type" value="Genomic_DNA"/>
</dbReference>
<comment type="similarity">
    <text evidence="2">Belongs to the transpeptidase family.</text>
</comment>
<keyword evidence="4" id="KW-0812">Transmembrane</keyword>
<evidence type="ECO:0000256" key="4">
    <source>
        <dbReference type="SAM" id="Phobius"/>
    </source>
</evidence>
<organism evidence="6 7">
    <name type="scientific">Clostridium estertheticum subsp. estertheticum</name>
    <dbReference type="NCBI Taxonomy" id="1552"/>
    <lineage>
        <taxon>Bacteria</taxon>
        <taxon>Bacillati</taxon>
        <taxon>Bacillota</taxon>
        <taxon>Clostridia</taxon>
        <taxon>Eubacteriales</taxon>
        <taxon>Clostridiaceae</taxon>
        <taxon>Clostridium</taxon>
    </lineage>
</organism>
<feature type="domain" description="PASTA" evidence="5">
    <location>
        <begin position="603"/>
        <end position="666"/>
    </location>
</feature>
<keyword evidence="7" id="KW-1185">Reference proteome</keyword>
<name>A0A1J0GJM8_9CLOT</name>
<dbReference type="PROSITE" id="PS51178">
    <property type="entry name" value="PASTA"/>
    <property type="match status" value="2"/>
</dbReference>
<gene>
    <name evidence="6" type="ORF">A7L45_14070</name>
</gene>
<dbReference type="RefSeq" id="WP_071613412.1">
    <property type="nucleotide sequence ID" value="NZ_CP015756.1"/>
</dbReference>
<dbReference type="InterPro" id="IPR012338">
    <property type="entry name" value="Beta-lactam/transpept-like"/>
</dbReference>
<accession>A0A1J0GJM8</accession>
<dbReference type="SUPFAM" id="SSF56601">
    <property type="entry name" value="beta-lactamase/transpeptidase-like"/>
    <property type="match status" value="1"/>
</dbReference>
<dbReference type="GO" id="GO:0005886">
    <property type="term" value="C:plasma membrane"/>
    <property type="evidence" value="ECO:0007669"/>
    <property type="project" value="TreeGrafter"/>
</dbReference>
<dbReference type="NCBIfam" id="TIGR02214">
    <property type="entry name" value="spoVD_pbp"/>
    <property type="match status" value="1"/>
</dbReference>
<dbReference type="InterPro" id="IPR036138">
    <property type="entry name" value="PBP_dimer_sf"/>
</dbReference>
<protein>
    <submittedName>
        <fullName evidence="6">Stage V sporulation protein D</fullName>
    </submittedName>
</protein>
<dbReference type="Gene3D" id="3.90.1310.10">
    <property type="entry name" value="Penicillin-binding protein 2a (Domain 2)"/>
    <property type="match status" value="1"/>
</dbReference>
<evidence type="ECO:0000256" key="1">
    <source>
        <dbReference type="ARBA" id="ARBA00004370"/>
    </source>
</evidence>
<keyword evidence="3 4" id="KW-0472">Membrane</keyword>
<dbReference type="InterPro" id="IPR011927">
    <property type="entry name" value="SpoVD_pbp"/>
</dbReference>
<dbReference type="CDD" id="cd06576">
    <property type="entry name" value="PASTA_Pbp2x-like_1"/>
    <property type="match status" value="1"/>
</dbReference>
<dbReference type="InterPro" id="IPR005311">
    <property type="entry name" value="PBP_dimer"/>
</dbReference>
<dbReference type="PANTHER" id="PTHR30627:SF1">
    <property type="entry name" value="PEPTIDOGLYCAN D,D-TRANSPEPTIDASE FTSI"/>
    <property type="match status" value="1"/>
</dbReference>
<evidence type="ECO:0000256" key="3">
    <source>
        <dbReference type="ARBA" id="ARBA00023136"/>
    </source>
</evidence>
<dbReference type="Gene3D" id="3.40.710.10">
    <property type="entry name" value="DD-peptidase/beta-lactamase superfamily"/>
    <property type="match status" value="1"/>
</dbReference>
<dbReference type="OrthoDB" id="9804124at2"/>
<evidence type="ECO:0000313" key="6">
    <source>
        <dbReference type="EMBL" id="APC41118.1"/>
    </source>
</evidence>
<dbReference type="Proteomes" id="UP000182569">
    <property type="component" value="Chromosome"/>
</dbReference>
<dbReference type="Gene3D" id="3.30.10.20">
    <property type="match status" value="1"/>
</dbReference>
<proteinExistence type="inferred from homology"/>
<dbReference type="GO" id="GO:0071555">
    <property type="term" value="P:cell wall organization"/>
    <property type="evidence" value="ECO:0007669"/>
    <property type="project" value="TreeGrafter"/>
</dbReference>